<feature type="domain" description="DNA methylase N-4/N-6" evidence="4">
    <location>
        <begin position="483"/>
        <end position="620"/>
    </location>
</feature>
<reference evidence="5 6" key="1">
    <citation type="submission" date="2021-05" db="EMBL/GenBank/DDBJ databases">
        <title>A Polyphasic approach of four new species of the genus Ohtaekwangia: Ohtaekwangia histidinii sp. nov., Ohtaekwangia cretensis sp. nov., Ohtaekwangia indiensis sp. nov., Ohtaekwangia reichenbachii sp. nov. from diverse environment.</title>
        <authorList>
            <person name="Octaviana S."/>
        </authorList>
    </citation>
    <scope>NUCLEOTIDE SEQUENCE [LARGE SCALE GENOMIC DNA]</scope>
    <source>
        <strain evidence="5 6">PWU5</strain>
    </source>
</reference>
<name>A0AAP2GSI8_9BACT</name>
<dbReference type="PROSITE" id="PS00092">
    <property type="entry name" value="N6_MTASE"/>
    <property type="match status" value="1"/>
</dbReference>
<evidence type="ECO:0000256" key="3">
    <source>
        <dbReference type="ARBA" id="ARBA00022679"/>
    </source>
</evidence>
<evidence type="ECO:0000259" key="4">
    <source>
        <dbReference type="Pfam" id="PF01555"/>
    </source>
</evidence>
<proteinExistence type="inferred from homology"/>
<dbReference type="Proteomes" id="UP001319080">
    <property type="component" value="Unassembled WGS sequence"/>
</dbReference>
<dbReference type="AlphaFoldDB" id="A0AAP2GSI8"/>
<dbReference type="Gene3D" id="3.40.50.150">
    <property type="entry name" value="Vaccinia Virus protein VP39"/>
    <property type="match status" value="2"/>
</dbReference>
<accession>A0AAP2GSI8</accession>
<evidence type="ECO:0000256" key="2">
    <source>
        <dbReference type="ARBA" id="ARBA00022603"/>
    </source>
</evidence>
<dbReference type="RefSeq" id="WP_254082867.1">
    <property type="nucleotide sequence ID" value="NZ_JAHESE010000001.1"/>
</dbReference>
<dbReference type="GO" id="GO:0008170">
    <property type="term" value="F:N-methyltransferase activity"/>
    <property type="evidence" value="ECO:0007669"/>
    <property type="project" value="InterPro"/>
</dbReference>
<dbReference type="InterPro" id="IPR002941">
    <property type="entry name" value="DNA_methylase_N4/N6"/>
</dbReference>
<protein>
    <recommendedName>
        <fullName evidence="4">DNA methylase N-4/N-6 domain-containing protein</fullName>
    </recommendedName>
</protein>
<dbReference type="InterPro" id="IPR029063">
    <property type="entry name" value="SAM-dependent_MTases_sf"/>
</dbReference>
<sequence length="875" mass="100159">MSKQDTVICLGREFNSEEERREYFRNELRAKLPELKKIEGFPIGDDEDIINLSDPPYYTACPNPWLNDFIGEWENEQSNINERQENFHVDEPYASDVSEGKNNPIYNAHSYHTKVPHPAIMRYILHYTQPGDTVFDGFSGTGMTGVAAQLCENPDPETKYVIEKEFRDSGLGSPVWGPRNAILGDLSPVASFISYNYNTSTDNYVFEDQARYLLNEIETECNWMYETKHTNGSKGIIDYTLWSDVFTCPDCNGEIIFWDAAIDKEIGEVRDEFHCPHCNSLHSKRTLEKTWVTLYDDSLTETIRQTKTVPVLINYRVGNKRFEKKPDSDDLLLIQKIDALKVPYNIKANELPIGYNTEQPKRSNGITHVHHFFTKRNLWCVLSYINKNKNVRNLFLVTAITSDVSKMARLKVGYYFKGGGGPFIPGLAGTLYIPSLSVEKRALFALENRLKTISSSLPKLKGHRGITLTGSVSDMKTLNSSSIDYIFTDPPFGANIMYSELNYISEGWLRVKTNNRSEAIENKSQGKSLLDYQSIMTKCFEEYYRVLKPGKWMTVEFSNTSAAVWNGIQTAIQKAGFVIANVAGLDKKQGSFKAVTTPTAVKQDLVISCYKPSESFEQKFTTTQSSIAVWDFVSEHLSHLPVYLKNENSSTAIIERAPKALFDRLITFYLMRGLSVPIDAKDYQEGLKQRYVERDGMYFTSEQAAIYDDKKARSPKFVQLSLIVTSESDAIEWLKDRLRKQGQKYQDIMPEFRKATQSLRKGDTLPELQDILNENFIQDADGKWRTPNPNEAKDRETLRTKILLKEFGTYIAAINQPKAKKLKEVRVEALRAGFKISWEQKDFNTIVKLGDMIPQNILLEDEQLLMYYDIAKDRV</sequence>
<comment type="similarity">
    <text evidence="1">Belongs to the N(4)/N(6)-methyltransferase family.</text>
</comment>
<dbReference type="Pfam" id="PF01555">
    <property type="entry name" value="N6_N4_Mtase"/>
    <property type="match status" value="2"/>
</dbReference>
<dbReference type="InterPro" id="IPR002052">
    <property type="entry name" value="DNA_methylase_N6_adenine_CS"/>
</dbReference>
<evidence type="ECO:0000313" key="6">
    <source>
        <dbReference type="Proteomes" id="UP001319080"/>
    </source>
</evidence>
<evidence type="ECO:0000313" key="5">
    <source>
        <dbReference type="EMBL" id="MBT1707293.1"/>
    </source>
</evidence>
<comment type="caution">
    <text evidence="5">The sequence shown here is derived from an EMBL/GenBank/DDBJ whole genome shotgun (WGS) entry which is preliminary data.</text>
</comment>
<gene>
    <name evidence="5" type="ORF">KK062_03625</name>
</gene>
<dbReference type="EMBL" id="JAHESE010000001">
    <property type="protein sequence ID" value="MBT1707293.1"/>
    <property type="molecule type" value="Genomic_DNA"/>
</dbReference>
<keyword evidence="3" id="KW-0808">Transferase</keyword>
<keyword evidence="6" id="KW-1185">Reference proteome</keyword>
<keyword evidence="2" id="KW-0489">Methyltransferase</keyword>
<dbReference type="GO" id="GO:0032259">
    <property type="term" value="P:methylation"/>
    <property type="evidence" value="ECO:0007669"/>
    <property type="project" value="UniProtKB-KW"/>
</dbReference>
<organism evidence="5 6">
    <name type="scientific">Dawidia cretensis</name>
    <dbReference type="NCBI Taxonomy" id="2782350"/>
    <lineage>
        <taxon>Bacteria</taxon>
        <taxon>Pseudomonadati</taxon>
        <taxon>Bacteroidota</taxon>
        <taxon>Cytophagia</taxon>
        <taxon>Cytophagales</taxon>
        <taxon>Chryseotaleaceae</taxon>
        <taxon>Dawidia</taxon>
    </lineage>
</organism>
<feature type="domain" description="DNA methylase N-4/N-6" evidence="4">
    <location>
        <begin position="92"/>
        <end position="150"/>
    </location>
</feature>
<dbReference type="GO" id="GO:0003677">
    <property type="term" value="F:DNA binding"/>
    <property type="evidence" value="ECO:0007669"/>
    <property type="project" value="InterPro"/>
</dbReference>
<dbReference type="SUPFAM" id="SSF53335">
    <property type="entry name" value="S-adenosyl-L-methionine-dependent methyltransferases"/>
    <property type="match status" value="2"/>
</dbReference>
<evidence type="ECO:0000256" key="1">
    <source>
        <dbReference type="ARBA" id="ARBA00006594"/>
    </source>
</evidence>